<keyword evidence="3" id="KW-1185">Reference proteome</keyword>
<dbReference type="InterPro" id="IPR001810">
    <property type="entry name" value="F-box_dom"/>
</dbReference>
<name>A0ABR3JSW4_9AGAR</name>
<reference evidence="3" key="1">
    <citation type="submission" date="2024-06" db="EMBL/GenBank/DDBJ databases">
        <title>Multi-omics analyses provide insights into the biosynthesis of the anticancer antibiotic pleurotin in Hohenbuehelia grisea.</title>
        <authorList>
            <person name="Weaver J.A."/>
            <person name="Alberti F."/>
        </authorList>
    </citation>
    <scope>NUCLEOTIDE SEQUENCE [LARGE SCALE GENOMIC DNA]</scope>
    <source>
        <strain evidence="3">T-177</strain>
    </source>
</reference>
<sequence>MSDESLMEQYTNQTSVDCDILKYREIVRKLYSRRNEFSAVSRLPSETLSTIFEMLAEDASKQRPIGGDGKWLTVAGVCSRWREVVRGCPYLWVYFRCWECPEWATEKLRLSKAALWSRDAPQSLSIDALNMLLEHPERIVNLTLNLVDITTYSKPLGLVAPLLVKMQRLRVLSLSPSPFASTFPLPDDFATYNPPRLRHITLSGIQFAWGSPWICNLTELIISSFPGDSLRPILHALTNTTRLELLDLFMFIQRPTSNFIADDLHPLPQPNLPHLKTLSIMQDHHDALSALNFLAHITCPKLSSLTFDYSNTPLQPLIIIDHLINHASVVLKNYGTTIKAEVKNTYSSFGLILEPNSGSRREIASLAVPPKLDIRLTLASASRESRIFIRDLTYRFLQRLRLGMLQELSVIQPRPFGNKSFGELLSLDHWSRILAGCPILERLDVNLSVGVIEA</sequence>
<comment type="caution">
    <text evidence="2">The sequence shown here is derived from an EMBL/GenBank/DDBJ whole genome shotgun (WGS) entry which is preliminary data.</text>
</comment>
<dbReference type="Proteomes" id="UP001556367">
    <property type="component" value="Unassembled WGS sequence"/>
</dbReference>
<dbReference type="Gene3D" id="1.20.1280.50">
    <property type="match status" value="1"/>
</dbReference>
<dbReference type="Pfam" id="PF12937">
    <property type="entry name" value="F-box-like"/>
    <property type="match status" value="1"/>
</dbReference>
<feature type="domain" description="F-box" evidence="1">
    <location>
        <begin position="41"/>
        <end position="93"/>
    </location>
</feature>
<evidence type="ECO:0000313" key="2">
    <source>
        <dbReference type="EMBL" id="KAL0958226.1"/>
    </source>
</evidence>
<protein>
    <recommendedName>
        <fullName evidence="1">F-box domain-containing protein</fullName>
    </recommendedName>
</protein>
<gene>
    <name evidence="2" type="ORF">HGRIS_000384</name>
</gene>
<dbReference type="InterPro" id="IPR032675">
    <property type="entry name" value="LRR_dom_sf"/>
</dbReference>
<proteinExistence type="predicted"/>
<dbReference type="EMBL" id="JASNQZ010000004">
    <property type="protein sequence ID" value="KAL0958226.1"/>
    <property type="molecule type" value="Genomic_DNA"/>
</dbReference>
<dbReference type="Gene3D" id="3.80.10.10">
    <property type="entry name" value="Ribonuclease Inhibitor"/>
    <property type="match status" value="1"/>
</dbReference>
<evidence type="ECO:0000259" key="1">
    <source>
        <dbReference type="Pfam" id="PF12937"/>
    </source>
</evidence>
<evidence type="ECO:0000313" key="3">
    <source>
        <dbReference type="Proteomes" id="UP001556367"/>
    </source>
</evidence>
<dbReference type="SUPFAM" id="SSF52047">
    <property type="entry name" value="RNI-like"/>
    <property type="match status" value="1"/>
</dbReference>
<organism evidence="2 3">
    <name type="scientific">Hohenbuehelia grisea</name>
    <dbReference type="NCBI Taxonomy" id="104357"/>
    <lineage>
        <taxon>Eukaryota</taxon>
        <taxon>Fungi</taxon>
        <taxon>Dikarya</taxon>
        <taxon>Basidiomycota</taxon>
        <taxon>Agaricomycotina</taxon>
        <taxon>Agaricomycetes</taxon>
        <taxon>Agaricomycetidae</taxon>
        <taxon>Agaricales</taxon>
        <taxon>Pleurotineae</taxon>
        <taxon>Pleurotaceae</taxon>
        <taxon>Hohenbuehelia</taxon>
    </lineage>
</organism>
<accession>A0ABR3JSW4</accession>